<dbReference type="Proteomes" id="UP001204151">
    <property type="component" value="Unassembled WGS sequence"/>
</dbReference>
<dbReference type="EMBL" id="JANUGW010000011">
    <property type="protein sequence ID" value="MCS0583186.1"/>
    <property type="molecule type" value="Genomic_DNA"/>
</dbReference>
<accession>A0ABT1ZTK1</accession>
<name>A0ABT1ZTK1_9BURK</name>
<dbReference type="InterPro" id="IPR027843">
    <property type="entry name" value="DUF4440"/>
</dbReference>
<dbReference type="RefSeq" id="WP_258817778.1">
    <property type="nucleotide sequence ID" value="NZ_JANUGW010000011.1"/>
</dbReference>
<evidence type="ECO:0000313" key="3">
    <source>
        <dbReference type="Proteomes" id="UP001204151"/>
    </source>
</evidence>
<comment type="caution">
    <text evidence="2">The sequence shown here is derived from an EMBL/GenBank/DDBJ whole genome shotgun (WGS) entry which is preliminary data.</text>
</comment>
<organism evidence="2 3">
    <name type="scientific">Massilia pinisoli</name>
    <dbReference type="NCBI Taxonomy" id="1772194"/>
    <lineage>
        <taxon>Bacteria</taxon>
        <taxon>Pseudomonadati</taxon>
        <taxon>Pseudomonadota</taxon>
        <taxon>Betaproteobacteria</taxon>
        <taxon>Burkholderiales</taxon>
        <taxon>Oxalobacteraceae</taxon>
        <taxon>Telluria group</taxon>
        <taxon>Massilia</taxon>
    </lineage>
</organism>
<dbReference type="Gene3D" id="3.10.450.50">
    <property type="match status" value="1"/>
</dbReference>
<evidence type="ECO:0000313" key="2">
    <source>
        <dbReference type="EMBL" id="MCS0583186.1"/>
    </source>
</evidence>
<dbReference type="InterPro" id="IPR032710">
    <property type="entry name" value="NTF2-like_dom_sf"/>
</dbReference>
<reference evidence="2 3" key="1">
    <citation type="submission" date="2022-08" db="EMBL/GenBank/DDBJ databases">
        <title>Reclassification of Massilia species as members of the genera Telluria, Duganella, Pseudoduganella, Mokoshia gen. nov. and Zemynaea gen. nov. using orthogonal and non-orthogonal genome-based approaches.</title>
        <authorList>
            <person name="Bowman J.P."/>
        </authorList>
    </citation>
    <scope>NUCLEOTIDE SEQUENCE [LARGE SCALE GENOMIC DNA]</scope>
    <source>
        <strain evidence="2 3">JCM 31316</strain>
    </source>
</reference>
<gene>
    <name evidence="2" type="ORF">NX784_16470</name>
</gene>
<proteinExistence type="predicted"/>
<dbReference type="SUPFAM" id="SSF54427">
    <property type="entry name" value="NTF2-like"/>
    <property type="match status" value="1"/>
</dbReference>
<evidence type="ECO:0000259" key="1">
    <source>
        <dbReference type="Pfam" id="PF14534"/>
    </source>
</evidence>
<dbReference type="Pfam" id="PF14534">
    <property type="entry name" value="DUF4440"/>
    <property type="match status" value="1"/>
</dbReference>
<feature type="domain" description="DUF4440" evidence="1">
    <location>
        <begin position="9"/>
        <end position="114"/>
    </location>
</feature>
<protein>
    <submittedName>
        <fullName evidence="2">Nuclear transport factor 2 family protein</fullName>
    </submittedName>
</protein>
<keyword evidence="3" id="KW-1185">Reference proteome</keyword>
<sequence length="125" mass="13850">MDASCTTEIQTLERQWMQAWVDNDLATCAAILADDFLLASARGVLMPKDAWLANEGSVFKCTSFEWIELVVRPFGDVAVVHGRSRQQASVAEQDWSGVFLTTDVWVRRGNGWRVVARHGTGPLPG</sequence>